<protein>
    <submittedName>
        <fullName evidence="2">Putative membrane protein</fullName>
    </submittedName>
</protein>
<dbReference type="Proteomes" id="UP000028511">
    <property type="component" value="Unassembled WGS sequence"/>
</dbReference>
<dbReference type="AlphaFoldDB" id="A0A077NGX1"/>
<keyword evidence="1" id="KW-0472">Membrane</keyword>
<accession>A0A077NGX1</accession>
<keyword evidence="1" id="KW-0812">Transmembrane</keyword>
<comment type="caution">
    <text evidence="2">The sequence shown here is derived from an EMBL/GenBank/DDBJ whole genome shotgun (WGS) entry which is preliminary data.</text>
</comment>
<evidence type="ECO:0000313" key="3">
    <source>
        <dbReference type="Proteomes" id="UP000028511"/>
    </source>
</evidence>
<sequence>MDRVKIDKLKNRDITALLSKYAMKKQDKQTLASLKQLDNRAVLGFFAIALILGMIGGKKLARSVLVLWPLYSVIYIVMFRKLSQRLHDSGLRGLVNFGNSYPFYQFCWVVIIFAMFFLFLFLIHLIML</sequence>
<name>A0A077NGX1_XENBV</name>
<proteinExistence type="predicted"/>
<reference evidence="2" key="1">
    <citation type="submission" date="2013-07" db="EMBL/GenBank/DDBJ databases">
        <title>Sub-species coevolution in mutualistic symbiosis.</title>
        <authorList>
            <person name="Murfin K."/>
            <person name="Klassen J."/>
            <person name="Lee M."/>
            <person name="Forst S."/>
            <person name="Stock P."/>
            <person name="Goodrich-Blair H."/>
        </authorList>
    </citation>
    <scope>NUCLEOTIDE SEQUENCE [LARGE SCALE GENOMIC DNA]</scope>
    <source>
        <strain evidence="2">Puntauvense</strain>
    </source>
</reference>
<dbReference type="RefSeq" id="WP_051862933.1">
    <property type="nucleotide sequence ID" value="NZ_CAWLWN010000207.1"/>
</dbReference>
<organism evidence="2 3">
    <name type="scientific">Xenorhabdus bovienii str. puntauvense</name>
    <dbReference type="NCBI Taxonomy" id="1398201"/>
    <lineage>
        <taxon>Bacteria</taxon>
        <taxon>Pseudomonadati</taxon>
        <taxon>Pseudomonadota</taxon>
        <taxon>Gammaproteobacteria</taxon>
        <taxon>Enterobacterales</taxon>
        <taxon>Morganellaceae</taxon>
        <taxon>Xenorhabdus</taxon>
    </lineage>
</organism>
<evidence type="ECO:0000313" key="2">
    <source>
        <dbReference type="EMBL" id="CDG97070.1"/>
    </source>
</evidence>
<feature type="transmembrane region" description="Helical" evidence="1">
    <location>
        <begin position="103"/>
        <end position="127"/>
    </location>
</feature>
<evidence type="ECO:0000256" key="1">
    <source>
        <dbReference type="SAM" id="Phobius"/>
    </source>
</evidence>
<feature type="transmembrane region" description="Helical" evidence="1">
    <location>
        <begin position="64"/>
        <end position="83"/>
    </location>
</feature>
<keyword evidence="1" id="KW-1133">Transmembrane helix</keyword>
<dbReference type="HOGENOM" id="CLU_169761_0_0_6"/>
<gene>
    <name evidence="2" type="ORF">XBP1_2440001</name>
</gene>
<dbReference type="EMBL" id="CBSW010000162">
    <property type="protein sequence ID" value="CDG97070.1"/>
    <property type="molecule type" value="Genomic_DNA"/>
</dbReference>